<protein>
    <recommendedName>
        <fullName evidence="3">Arm DNA-binding domain-containing protein</fullName>
    </recommendedName>
</protein>
<dbReference type="EMBL" id="QSTL01000012">
    <property type="protein sequence ID" value="RGM54290.1"/>
    <property type="molecule type" value="Genomic_DNA"/>
</dbReference>
<name>A0A3E4XIR3_BACUN</name>
<keyword evidence="1" id="KW-0233">DNA recombination</keyword>
<sequence>MKVRKELFKSKTLTNGEHPIAIRIHHKKAKLVMTGVSTKAEYWNKEKLAVKCQDKKYKEKNKIVNDEYLRILQRVTEFDTINRPYDLDLLASHEEITAIYNEIDDNDTIPIYTNFFDLLDAKIQTYEEGSARKYRQLKNALIKIYGNEIAIKSINKTWFATLEENLKDKGVKQAKELIKRFITTYNWGFTEGHILSYKPISYNKRAYTSIIEKRTLDLEGFTFLQHLYSIGTNEHLNNWLNEPYTFNNNSYFNAINIFLIMVAFDGLAPIDLSHLRMKDLKRKQYKKMPLDYTRIKDSQYMKEYNNKNQIIEYYSVQLLRQKTKREVNIKLPCYIIDSLLYPYYYDEVGFKKKEDDFILNVFDKKTYSQLSKKQIYSRMSNYWNTLADALNDYIATIHNAPTSLTEKRITYYAARHTALNVLNDKGATLEEIANMAGHDLKTLEKSYLGDFNIKRKVESNLRIWENEPIQEEAIESSWENEPRQEETIEGSWENQP</sequence>
<dbReference type="GO" id="GO:0015074">
    <property type="term" value="P:DNA integration"/>
    <property type="evidence" value="ECO:0007669"/>
    <property type="project" value="InterPro"/>
</dbReference>
<dbReference type="Pfam" id="PF17293">
    <property type="entry name" value="Arm-DNA-bind_5"/>
    <property type="match status" value="1"/>
</dbReference>
<proteinExistence type="predicted"/>
<evidence type="ECO:0000313" key="4">
    <source>
        <dbReference type="EMBL" id="RGM54290.1"/>
    </source>
</evidence>
<evidence type="ECO:0000313" key="5">
    <source>
        <dbReference type="Proteomes" id="UP000261295"/>
    </source>
</evidence>
<dbReference type="SUPFAM" id="SSF56349">
    <property type="entry name" value="DNA breaking-rejoining enzymes"/>
    <property type="match status" value="1"/>
</dbReference>
<dbReference type="GO" id="GO:0006310">
    <property type="term" value="P:DNA recombination"/>
    <property type="evidence" value="ECO:0007669"/>
    <property type="project" value="UniProtKB-KW"/>
</dbReference>
<feature type="domain" description="Arm DNA-binding" evidence="3">
    <location>
        <begin position="7"/>
        <end position="90"/>
    </location>
</feature>
<accession>A0A3E4XIR3</accession>
<dbReference type="Proteomes" id="UP000261295">
    <property type="component" value="Unassembled WGS sequence"/>
</dbReference>
<dbReference type="GO" id="GO:0003677">
    <property type="term" value="F:DNA binding"/>
    <property type="evidence" value="ECO:0007669"/>
    <property type="project" value="InterPro"/>
</dbReference>
<evidence type="ECO:0000259" key="3">
    <source>
        <dbReference type="Pfam" id="PF17293"/>
    </source>
</evidence>
<reference evidence="4 5" key="1">
    <citation type="submission" date="2018-08" db="EMBL/GenBank/DDBJ databases">
        <title>A genome reference for cultivated species of the human gut microbiota.</title>
        <authorList>
            <person name="Zou Y."/>
            <person name="Xue W."/>
            <person name="Luo G."/>
        </authorList>
    </citation>
    <scope>NUCLEOTIDE SEQUENCE [LARGE SCALE GENOMIC DNA]</scope>
    <source>
        <strain evidence="4 5">OM07-9</strain>
    </source>
</reference>
<dbReference type="InterPro" id="IPR013762">
    <property type="entry name" value="Integrase-like_cat_sf"/>
</dbReference>
<evidence type="ECO:0000256" key="1">
    <source>
        <dbReference type="ARBA" id="ARBA00023172"/>
    </source>
</evidence>
<dbReference type="InterPro" id="IPR011010">
    <property type="entry name" value="DNA_brk_join_enz"/>
</dbReference>
<gene>
    <name evidence="4" type="ORF">DXC07_13385</name>
</gene>
<dbReference type="RefSeq" id="WP_117749545.1">
    <property type="nucleotide sequence ID" value="NZ_QSTL01000012.1"/>
</dbReference>
<organism evidence="4 5">
    <name type="scientific">Bacteroides uniformis</name>
    <dbReference type="NCBI Taxonomy" id="820"/>
    <lineage>
        <taxon>Bacteria</taxon>
        <taxon>Pseudomonadati</taxon>
        <taxon>Bacteroidota</taxon>
        <taxon>Bacteroidia</taxon>
        <taxon>Bacteroidales</taxon>
        <taxon>Bacteroidaceae</taxon>
        <taxon>Bacteroides</taxon>
    </lineage>
</organism>
<feature type="region of interest" description="Disordered" evidence="2">
    <location>
        <begin position="473"/>
        <end position="496"/>
    </location>
</feature>
<dbReference type="Gene3D" id="1.10.443.10">
    <property type="entry name" value="Intergrase catalytic core"/>
    <property type="match status" value="1"/>
</dbReference>
<dbReference type="AlphaFoldDB" id="A0A3E4XIR3"/>
<evidence type="ECO:0000256" key="2">
    <source>
        <dbReference type="SAM" id="MobiDB-lite"/>
    </source>
</evidence>
<comment type="caution">
    <text evidence="4">The sequence shown here is derived from an EMBL/GenBank/DDBJ whole genome shotgun (WGS) entry which is preliminary data.</text>
</comment>
<dbReference type="InterPro" id="IPR035386">
    <property type="entry name" value="Arm-DNA-bind_5"/>
</dbReference>